<dbReference type="Araport" id="AT2G31345"/>
<evidence type="ECO:0000313" key="5">
    <source>
        <dbReference type="EMBL" id="OAP07767.1"/>
    </source>
</evidence>
<name>A0A178VN11_ARATH</name>
<dbReference type="EMBL" id="LUHQ01000002">
    <property type="protein sequence ID" value="OAP07767.1"/>
    <property type="molecule type" value="Genomic_DNA"/>
</dbReference>
<keyword evidence="1" id="KW-0732">Signal</keyword>
<dbReference type="OrthoDB" id="1716208at2759"/>
<evidence type="ECO:0000313" key="4">
    <source>
        <dbReference type="EMBL" id="CAD5320033.1"/>
    </source>
</evidence>
<dbReference type="GeneID" id="2745574"/>
<dbReference type="PANTHER" id="PTHR33592">
    <property type="entry name" value="TRANSMEMBRANE PROTEIN"/>
    <property type="match status" value="1"/>
</dbReference>
<protein>
    <submittedName>
        <fullName evidence="4">(thale cress) hypothetical protein</fullName>
    </submittedName>
</protein>
<feature type="signal peptide" evidence="1">
    <location>
        <begin position="1"/>
        <end position="27"/>
    </location>
</feature>
<accession>A0A178VN11</accession>
<dbReference type="EMBL" id="CACSHJ010000088">
    <property type="protein sequence ID" value="CAA0373864.1"/>
    <property type="molecule type" value="Genomic_DNA"/>
</dbReference>
<dbReference type="Proteomes" id="UP000434276">
    <property type="component" value="Unassembled WGS sequence"/>
</dbReference>
<dbReference type="Proteomes" id="UP000078284">
    <property type="component" value="Chromosome 2"/>
</dbReference>
<reference evidence="4 10" key="4">
    <citation type="submission" date="2020-09" db="EMBL/GenBank/DDBJ databases">
        <authorList>
            <person name="Ashkenazy H."/>
        </authorList>
    </citation>
    <scope>NUCLEOTIDE SEQUENCE [LARGE SCALE GENOMIC DNA]</scope>
    <source>
        <strain evidence="10">cv. Cdm-0</strain>
    </source>
</reference>
<dbReference type="EMBL" id="LR881467">
    <property type="protein sequence ID" value="CAD5320033.1"/>
    <property type="molecule type" value="Genomic_DNA"/>
</dbReference>
<sequence length="70" mass="7827">MMKKQLVVVVMLVVMFVVFLDATQVEAMRPFPDPVDEIRLLFQALQRGPVRGSGRNGCTNIPRGSGRCHN</sequence>
<reference evidence="3 9" key="3">
    <citation type="submission" date="2019-12" db="EMBL/GenBank/DDBJ databases">
        <authorList>
            <person name="Jiao W.-B."/>
            <person name="Schneeberger K."/>
        </authorList>
    </citation>
    <scope>NUCLEOTIDE SEQUENCE [LARGE SCALE GENOMIC DNA]</scope>
    <source>
        <strain evidence="8">cv. An-1</strain>
        <strain evidence="9">cv. C24</strain>
    </source>
</reference>
<evidence type="ECO:0000256" key="1">
    <source>
        <dbReference type="SAM" id="SignalP"/>
    </source>
</evidence>
<evidence type="ECO:0000313" key="8">
    <source>
        <dbReference type="Proteomes" id="UP000426265"/>
    </source>
</evidence>
<dbReference type="KEGG" id="ath:AT2G31345"/>
<evidence type="ECO:0000313" key="9">
    <source>
        <dbReference type="Proteomes" id="UP000434276"/>
    </source>
</evidence>
<feature type="chain" id="PRO_5038213890" evidence="1">
    <location>
        <begin position="28"/>
        <end position="70"/>
    </location>
</feature>
<dbReference type="Proteomes" id="UP000426265">
    <property type="component" value="Unassembled WGS sequence"/>
</dbReference>
<evidence type="ECO:0000313" key="6">
    <source>
        <dbReference type="EMBL" id="VYS54094.1"/>
    </source>
</evidence>
<evidence type="ECO:0000313" key="7">
    <source>
        <dbReference type="Proteomes" id="UP000078284"/>
    </source>
</evidence>
<evidence type="ECO:0000313" key="3">
    <source>
        <dbReference type="EMBL" id="CAA0373864.1"/>
    </source>
</evidence>
<evidence type="ECO:0000313" key="10">
    <source>
        <dbReference type="Proteomes" id="UP000516314"/>
    </source>
</evidence>
<reference evidence="5" key="2">
    <citation type="submission" date="2016-03" db="EMBL/GenBank/DDBJ databases">
        <title>Full-length assembly of Arabidopsis thaliana Ler reveals the complement of translocations and inversions.</title>
        <authorList>
            <person name="Zapata L."/>
            <person name="Schneeberger K."/>
            <person name="Ossowski S."/>
        </authorList>
    </citation>
    <scope>NUCLEOTIDE SEQUENCE [LARGE SCALE GENOMIC DNA]</scope>
    <source>
        <tissue evidence="5">Leaf</tissue>
    </source>
</reference>
<proteinExistence type="predicted"/>
<dbReference type="PANTHER" id="PTHR33592:SF14">
    <property type="entry name" value="TRANSMEMBRANE PROTEIN"/>
    <property type="match status" value="1"/>
</dbReference>
<gene>
    <name evidence="2" type="ordered locus">At2g31345</name>
    <name evidence="5" type="ordered locus">AXX17_At2g27570</name>
    <name evidence="6" type="ORF">AN1_LOCUS9552</name>
    <name evidence="4" type="ORF">AT9943_LOCUS8186</name>
    <name evidence="3" type="ORF">C24_LOCUS9400</name>
</gene>
<evidence type="ECO:0000313" key="2">
    <source>
        <dbReference type="Araport" id="AT2G31345"/>
    </source>
</evidence>
<dbReference type="EMBL" id="CACRSJ010000105">
    <property type="protein sequence ID" value="VYS54094.1"/>
    <property type="molecule type" value="Genomic_DNA"/>
</dbReference>
<dbReference type="RefSeq" id="NP_973574.1">
    <property type="nucleotide sequence ID" value="NM_201845.1"/>
</dbReference>
<organism evidence="5 7">
    <name type="scientific">Arabidopsis thaliana</name>
    <name type="common">Mouse-ear cress</name>
    <dbReference type="NCBI Taxonomy" id="3702"/>
    <lineage>
        <taxon>Eukaryota</taxon>
        <taxon>Viridiplantae</taxon>
        <taxon>Streptophyta</taxon>
        <taxon>Embryophyta</taxon>
        <taxon>Tracheophyta</taxon>
        <taxon>Spermatophyta</taxon>
        <taxon>Magnoliopsida</taxon>
        <taxon>eudicotyledons</taxon>
        <taxon>Gunneridae</taxon>
        <taxon>Pentapetalae</taxon>
        <taxon>rosids</taxon>
        <taxon>malvids</taxon>
        <taxon>Brassicales</taxon>
        <taxon>Brassicaceae</taxon>
        <taxon>Camelineae</taxon>
        <taxon>Arabidopsis</taxon>
    </lineage>
</organism>
<dbReference type="Proteomes" id="UP000516314">
    <property type="component" value="Chromosome 2"/>
</dbReference>
<dbReference type="AlphaFoldDB" id="A0A178VN11"/>
<reference evidence="7" key="1">
    <citation type="journal article" date="2016" name="Proc. Natl. Acad. Sci. U.S.A.">
        <title>Chromosome-level assembly of Arabidopsis thaliana Ler reveals the extent of translocation and inversion polymorphisms.</title>
        <authorList>
            <person name="Zapata L."/>
            <person name="Ding J."/>
            <person name="Willing E.M."/>
            <person name="Hartwig B."/>
            <person name="Bezdan D."/>
            <person name="Jiao W.B."/>
            <person name="Patel V."/>
            <person name="Velikkakam James G."/>
            <person name="Koornneef M."/>
            <person name="Ossowski S."/>
            <person name="Schneeberger K."/>
        </authorList>
    </citation>
    <scope>NUCLEOTIDE SEQUENCE [LARGE SCALE GENOMIC DNA]</scope>
    <source>
        <strain evidence="7">cv. Landsberg erecta</strain>
    </source>
</reference>